<dbReference type="RefSeq" id="WP_128354947.1">
    <property type="nucleotide sequence ID" value="NZ_CP022987.1"/>
</dbReference>
<dbReference type="Proteomes" id="UP000283474">
    <property type="component" value="Chromosome"/>
</dbReference>
<reference evidence="1 2" key="1">
    <citation type="submission" date="2017-08" db="EMBL/GenBank/DDBJ databases">
        <authorList>
            <person name="Park S.-J."/>
            <person name="Kim H."/>
        </authorList>
    </citation>
    <scope>NUCLEOTIDE SEQUENCE [LARGE SCALE GENOMIC DNA]</scope>
    <source>
        <strain evidence="2">ye3</strain>
    </source>
</reference>
<name>A0A410GC66_9BURK</name>
<dbReference type="AlphaFoldDB" id="A0A410GC66"/>
<evidence type="ECO:0008006" key="3">
    <source>
        <dbReference type="Google" id="ProtNLM"/>
    </source>
</evidence>
<dbReference type="OrthoDB" id="8648979at2"/>
<gene>
    <name evidence="1" type="ORF">CKA81_08645</name>
</gene>
<evidence type="ECO:0000313" key="1">
    <source>
        <dbReference type="EMBL" id="QAA93897.1"/>
    </source>
</evidence>
<proteinExistence type="predicted"/>
<dbReference type="InterPro" id="IPR021519">
    <property type="entry name" value="DUF3182"/>
</dbReference>
<dbReference type="Pfam" id="PF11379">
    <property type="entry name" value="DUF3182"/>
    <property type="match status" value="1"/>
</dbReference>
<evidence type="ECO:0000313" key="2">
    <source>
        <dbReference type="Proteomes" id="UP000283474"/>
    </source>
</evidence>
<organism evidence="1 2">
    <name type="scientific">Pollutimonas thiosulfatoxidans</name>
    <dbReference type="NCBI Taxonomy" id="2028345"/>
    <lineage>
        <taxon>Bacteria</taxon>
        <taxon>Pseudomonadati</taxon>
        <taxon>Pseudomonadota</taxon>
        <taxon>Betaproteobacteria</taxon>
        <taxon>Burkholderiales</taxon>
        <taxon>Alcaligenaceae</taxon>
        <taxon>Pollutimonas</taxon>
    </lineage>
</organism>
<sequence>MDLPRAAGVPLVLVYPARETEPEHEKQILMRLGERLAALLRGEFGGLYQQQDYGSRPRYLIPTDTLIGLQQANHLGVYSDADLFGGVAPFSFMPTKAITHALHGPQAWAPPGWSRDFSAAVHDSVLPGYTVFSIDDARLAGAQLLKHGSARIKPVHATAGRGQQRVSTVAELESALRDMDTTRLADCGLVIEENLVDVITYSVGQVRVAGMIASYVGTQRLTQDNQGEWVYGGSDLIVARGGYDALMTLNLEEPFKVAVAKARIYDAAADRCFPDFFASRRNYDVASGRNDSGEFRCGVLEQSWRTGGASSAEVAALEAFAADPALQAVKATTIELFGTDAPAPTGAIQTYNGSDPQIGQLRKYVKVETYGHH</sequence>
<accession>A0A410GC66</accession>
<dbReference type="SUPFAM" id="SSF56059">
    <property type="entry name" value="Glutathione synthetase ATP-binding domain-like"/>
    <property type="match status" value="1"/>
</dbReference>
<dbReference type="KEGG" id="pus:CKA81_08645"/>
<keyword evidence="2" id="KW-1185">Reference proteome</keyword>
<dbReference type="EMBL" id="CP022987">
    <property type="protein sequence ID" value="QAA93897.1"/>
    <property type="molecule type" value="Genomic_DNA"/>
</dbReference>
<protein>
    <recommendedName>
        <fullName evidence="3">Biotin carboxylase</fullName>
    </recommendedName>
</protein>